<reference evidence="2 3" key="1">
    <citation type="journal article" date="2020" name="Microorganisms">
        <title>Osmotic Adaptation and Compatible Solute Biosynthesis of Phototrophic Bacteria as Revealed from Genome Analyses.</title>
        <authorList>
            <person name="Imhoff J.F."/>
            <person name="Rahn T."/>
            <person name="Kunzel S."/>
            <person name="Keller A."/>
            <person name="Neulinger S.C."/>
        </authorList>
    </citation>
    <scope>NUCLEOTIDE SEQUENCE [LARGE SCALE GENOMIC DNA]</scope>
    <source>
        <strain evidence="2 3">DSM 9895</strain>
    </source>
</reference>
<evidence type="ECO:0000256" key="1">
    <source>
        <dbReference type="SAM" id="Phobius"/>
    </source>
</evidence>
<comment type="caution">
    <text evidence="2">The sequence shown here is derived from an EMBL/GenBank/DDBJ whole genome shotgun (WGS) entry which is preliminary data.</text>
</comment>
<dbReference type="EMBL" id="NRRL01000016">
    <property type="protein sequence ID" value="MBK1668075.1"/>
    <property type="molecule type" value="Genomic_DNA"/>
</dbReference>
<dbReference type="NCBIfam" id="TIGR01300">
    <property type="entry name" value="CPA3_mnhG_phaG"/>
    <property type="match status" value="1"/>
</dbReference>
<dbReference type="PANTHER" id="PTHR34703:SF1">
    <property type="entry name" value="ANTIPORTER SUBUNIT MNHG2-RELATED"/>
    <property type="match status" value="1"/>
</dbReference>
<feature type="transmembrane region" description="Helical" evidence="1">
    <location>
        <begin position="6"/>
        <end position="28"/>
    </location>
</feature>
<dbReference type="NCBIfam" id="NF009314">
    <property type="entry name" value="PRK12674.1-2"/>
    <property type="match status" value="1"/>
</dbReference>
<dbReference type="InterPro" id="IPR005133">
    <property type="entry name" value="PhaG_MnhG_YufB"/>
</dbReference>
<evidence type="ECO:0000313" key="3">
    <source>
        <dbReference type="Proteomes" id="UP001296873"/>
    </source>
</evidence>
<dbReference type="PANTHER" id="PTHR34703">
    <property type="entry name" value="ANTIPORTER SUBUNIT MNHG2-RELATED"/>
    <property type="match status" value="1"/>
</dbReference>
<keyword evidence="1" id="KW-0812">Transmembrane</keyword>
<organism evidence="2 3">
    <name type="scientific">Rhodovibrio sodomensis</name>
    <dbReference type="NCBI Taxonomy" id="1088"/>
    <lineage>
        <taxon>Bacteria</taxon>
        <taxon>Pseudomonadati</taxon>
        <taxon>Pseudomonadota</taxon>
        <taxon>Alphaproteobacteria</taxon>
        <taxon>Rhodospirillales</taxon>
        <taxon>Rhodovibrionaceae</taxon>
        <taxon>Rhodovibrio</taxon>
    </lineage>
</organism>
<evidence type="ECO:0000313" key="2">
    <source>
        <dbReference type="EMBL" id="MBK1668075.1"/>
    </source>
</evidence>
<sequence>MHGVSEIVAGVLILIGSFFVFVAAIGILRMPDVYVRMHAATKAGTLGSGLLLLAVAVQADELDVVLRAVAAVLFLIATTPVAAHLLGRASYISGVPLWRGTKLDELQGKYDRDTRALAGRLPDDAPHEPGRRS</sequence>
<dbReference type="RefSeq" id="WP_200340241.1">
    <property type="nucleotide sequence ID" value="NZ_NRRL01000016.1"/>
</dbReference>
<evidence type="ECO:0008006" key="4">
    <source>
        <dbReference type="Google" id="ProtNLM"/>
    </source>
</evidence>
<feature type="transmembrane region" description="Helical" evidence="1">
    <location>
        <begin position="65"/>
        <end position="86"/>
    </location>
</feature>
<dbReference type="Pfam" id="PF03334">
    <property type="entry name" value="PhaG_MnhG_YufB"/>
    <property type="match status" value="1"/>
</dbReference>
<feature type="transmembrane region" description="Helical" evidence="1">
    <location>
        <begin position="40"/>
        <end position="59"/>
    </location>
</feature>
<protein>
    <recommendedName>
        <fullName evidence="4">Na+/H+ antiporter subunit G</fullName>
    </recommendedName>
</protein>
<keyword evidence="1" id="KW-1133">Transmembrane helix</keyword>
<keyword evidence="3" id="KW-1185">Reference proteome</keyword>
<accession>A0ABS1DF87</accession>
<dbReference type="Proteomes" id="UP001296873">
    <property type="component" value="Unassembled WGS sequence"/>
</dbReference>
<proteinExistence type="predicted"/>
<name>A0ABS1DF87_9PROT</name>
<keyword evidence="1" id="KW-0472">Membrane</keyword>
<gene>
    <name evidence="2" type="ORF">CKO28_08495</name>
</gene>